<dbReference type="PANTHER" id="PTHR42788">
    <property type="entry name" value="TAURINE IMPORT ATP-BINDING PROTEIN-RELATED"/>
    <property type="match status" value="1"/>
</dbReference>
<accession>A0A7X1TGJ8</accession>
<comment type="caution">
    <text evidence="11">The sequence shown here is derived from an EMBL/GenBank/DDBJ whole genome shotgun (WGS) entry which is preliminary data.</text>
</comment>
<evidence type="ECO:0000256" key="2">
    <source>
        <dbReference type="ARBA" id="ARBA00022448"/>
    </source>
</evidence>
<dbReference type="InterPro" id="IPR003439">
    <property type="entry name" value="ABC_transporter-like_ATP-bd"/>
</dbReference>
<proteinExistence type="inferred from homology"/>
<feature type="domain" description="ABC transporter" evidence="10">
    <location>
        <begin position="117"/>
        <end position="336"/>
    </location>
</feature>
<comment type="similarity">
    <text evidence="1">Belongs to the ABC transporter superfamily.</text>
</comment>
<dbReference type="Gene3D" id="3.40.50.300">
    <property type="entry name" value="P-loop containing nucleotide triphosphate hydrolases"/>
    <property type="match status" value="1"/>
</dbReference>
<keyword evidence="4" id="KW-0997">Cell inner membrane</keyword>
<dbReference type="InterPro" id="IPR050166">
    <property type="entry name" value="ABC_transporter_ATP-bind"/>
</dbReference>
<protein>
    <submittedName>
        <fullName evidence="11">ATP-binding cassette domain-containing protein</fullName>
    </submittedName>
</protein>
<gene>
    <name evidence="11" type="ORF">GCT13_15980</name>
</gene>
<dbReference type="InterPro" id="IPR017871">
    <property type="entry name" value="ABC_transporter-like_CS"/>
</dbReference>
<dbReference type="PROSITE" id="PS00211">
    <property type="entry name" value="ABC_TRANSPORTER_1"/>
    <property type="match status" value="1"/>
</dbReference>
<dbReference type="AlphaFoldDB" id="A0A7X1TGJ8"/>
<evidence type="ECO:0000256" key="9">
    <source>
        <dbReference type="SAM" id="MobiDB-lite"/>
    </source>
</evidence>
<feature type="compositionally biased region" description="Basic and acidic residues" evidence="9">
    <location>
        <begin position="42"/>
        <end position="54"/>
    </location>
</feature>
<evidence type="ECO:0000313" key="12">
    <source>
        <dbReference type="Proteomes" id="UP000484381"/>
    </source>
</evidence>
<reference evidence="11 12" key="1">
    <citation type="submission" date="2019-10" db="EMBL/GenBank/DDBJ databases">
        <title>Paraburkholderia sp. isolated from nodules of Mimosa pudica from Brazilian Atlantic Forest soils.</title>
        <authorList>
            <person name="Paulitsch F."/>
            <person name="Hungria M."/>
            <person name="Dall'Agnol R."/>
        </authorList>
    </citation>
    <scope>NUCLEOTIDE SEQUENCE [LARGE SCALE GENOMIC DNA]</scope>
    <source>
        <strain evidence="11 12">CNPSo 3157</strain>
    </source>
</reference>
<feature type="region of interest" description="Disordered" evidence="9">
    <location>
        <begin position="1"/>
        <end position="109"/>
    </location>
</feature>
<dbReference type="InterPro" id="IPR003593">
    <property type="entry name" value="AAA+_ATPase"/>
</dbReference>
<dbReference type="EMBL" id="WHNP01000013">
    <property type="protein sequence ID" value="MPW18371.1"/>
    <property type="molecule type" value="Genomic_DNA"/>
</dbReference>
<dbReference type="PROSITE" id="PS50893">
    <property type="entry name" value="ABC_TRANSPORTER_2"/>
    <property type="match status" value="1"/>
</dbReference>
<keyword evidence="5" id="KW-0547">Nucleotide-binding</keyword>
<dbReference type="PANTHER" id="PTHR42788:SF17">
    <property type="entry name" value="ALIPHATIC SULFONATES IMPORT ATP-BINDING PROTEIN SSUB"/>
    <property type="match status" value="1"/>
</dbReference>
<feature type="compositionally biased region" description="Basic and acidic residues" evidence="9">
    <location>
        <begin position="16"/>
        <end position="31"/>
    </location>
</feature>
<evidence type="ECO:0000256" key="4">
    <source>
        <dbReference type="ARBA" id="ARBA00022519"/>
    </source>
</evidence>
<evidence type="ECO:0000259" key="10">
    <source>
        <dbReference type="PROSITE" id="PS50893"/>
    </source>
</evidence>
<dbReference type="SUPFAM" id="SSF52540">
    <property type="entry name" value="P-loop containing nucleoside triphosphate hydrolases"/>
    <property type="match status" value="1"/>
</dbReference>
<dbReference type="Pfam" id="PF00005">
    <property type="entry name" value="ABC_tran"/>
    <property type="match status" value="1"/>
</dbReference>
<keyword evidence="6 11" id="KW-0067">ATP-binding</keyword>
<dbReference type="GO" id="GO:0005524">
    <property type="term" value="F:ATP binding"/>
    <property type="evidence" value="ECO:0007669"/>
    <property type="project" value="UniProtKB-KW"/>
</dbReference>
<evidence type="ECO:0000256" key="7">
    <source>
        <dbReference type="ARBA" id="ARBA00022967"/>
    </source>
</evidence>
<dbReference type="GO" id="GO:0016887">
    <property type="term" value="F:ATP hydrolysis activity"/>
    <property type="evidence" value="ECO:0007669"/>
    <property type="project" value="InterPro"/>
</dbReference>
<dbReference type="SMART" id="SM00382">
    <property type="entry name" value="AAA"/>
    <property type="match status" value="1"/>
</dbReference>
<evidence type="ECO:0000256" key="3">
    <source>
        <dbReference type="ARBA" id="ARBA00022475"/>
    </source>
</evidence>
<evidence type="ECO:0000313" key="11">
    <source>
        <dbReference type="EMBL" id="MPW18371.1"/>
    </source>
</evidence>
<evidence type="ECO:0000256" key="5">
    <source>
        <dbReference type="ARBA" id="ARBA00022741"/>
    </source>
</evidence>
<keyword evidence="12" id="KW-1185">Reference proteome</keyword>
<organism evidence="11 12">
    <name type="scientific">Paraburkholderia franconis</name>
    <dbReference type="NCBI Taxonomy" id="2654983"/>
    <lineage>
        <taxon>Bacteria</taxon>
        <taxon>Pseudomonadati</taxon>
        <taxon>Pseudomonadota</taxon>
        <taxon>Betaproteobacteria</taxon>
        <taxon>Burkholderiales</taxon>
        <taxon>Burkholderiaceae</taxon>
        <taxon>Paraburkholderia</taxon>
    </lineage>
</organism>
<keyword evidence="2" id="KW-0813">Transport</keyword>
<keyword evidence="8" id="KW-0472">Membrane</keyword>
<dbReference type="InterPro" id="IPR027417">
    <property type="entry name" value="P-loop_NTPase"/>
</dbReference>
<keyword evidence="3" id="KW-1003">Cell membrane</keyword>
<name>A0A7X1TGJ8_9BURK</name>
<sequence length="378" mass="41310">MSASTLPASFGGAARADLEAQRRQPRAHEGASTETAVAAIDSVERDADARHDVTGRSPEADAVALRKTAHDKTAHDKTAHDKTARDKTARDKTARDKTARDKTARDKTARDAIDASVELRGVGKRYGERAVLADFDLSIERGSFVSIVGRSGCGKSTLLRLIAGLEAPTLGTLDKRADGSQPFDTRIMFQDARLLPWKTVLQNVMLGLGRSSRDAARAVLAEVGLLERANDWPAQLSGGQRQRVALARALVHQPQLLLLDEPLGALDALTRIEMHALIERLWREHRFTALLVTHDVQEAVALGDRILLIEDGRIALDQPVLLARPRERASAAFARLEERVLQRVMKTRAPHESPAIDASARAASEPVSVHPRDVRWAV</sequence>
<evidence type="ECO:0000256" key="8">
    <source>
        <dbReference type="ARBA" id="ARBA00023136"/>
    </source>
</evidence>
<feature type="compositionally biased region" description="Basic and acidic residues" evidence="9">
    <location>
        <begin position="68"/>
        <end position="109"/>
    </location>
</feature>
<keyword evidence="7" id="KW-1278">Translocase</keyword>
<dbReference type="Proteomes" id="UP000484381">
    <property type="component" value="Unassembled WGS sequence"/>
</dbReference>
<dbReference type="CDD" id="cd03293">
    <property type="entry name" value="ABC_NrtD_SsuB_transporters"/>
    <property type="match status" value="1"/>
</dbReference>
<evidence type="ECO:0000256" key="1">
    <source>
        <dbReference type="ARBA" id="ARBA00005417"/>
    </source>
</evidence>
<evidence type="ECO:0000256" key="6">
    <source>
        <dbReference type="ARBA" id="ARBA00022840"/>
    </source>
</evidence>